<sequence>MSTSWALQLSSRCAMFERGWSGKLTRMTSCHGQPLRRADGGDGDGQGISVEASSVGIEHSRTNPVASFHLAAGRIDDACAGNVAYPFGIKADWPEMREMDILAVEPFQHPVQLCVLKSELPRQLIPEQADFAIQADYIVRNDRTAWRRLRIDSFLGLSAALSRCPFVNLQGLLCDVRSYIGPIGGGRISRFLERGAFDICRVINTACRLFGTIRGITLENWLLVCRTVYGV</sequence>
<comment type="caution">
    <text evidence="1">The sequence shown here is derived from an EMBL/GenBank/DDBJ whole genome shotgun (WGS) entry which is preliminary data.</text>
</comment>
<reference evidence="1 2" key="1">
    <citation type="submission" date="2020-04" db="EMBL/GenBank/DDBJ databases">
        <title>Rhizobium bacterial biofertilizers improve the content of phenolic compounds of Lactuca sativa L. under non-saline and saline-stress conditions.</title>
        <authorList>
            <person name="Ayuso-Calles M."/>
            <person name="Garcia-Estevez I."/>
            <person name="Jimenez-Gomez A."/>
            <person name="Flores-Felix J.D."/>
            <person name="Escribano-Bailon M."/>
            <person name="Rivas R."/>
        </authorList>
    </citation>
    <scope>NUCLEOTIDE SEQUENCE [LARGE SCALE GENOMIC DNA]</scope>
    <source>
        <strain evidence="1 2">GPTR02</strain>
    </source>
</reference>
<gene>
    <name evidence="1" type="ORF">HLI17_33695</name>
</gene>
<evidence type="ECO:0000313" key="1">
    <source>
        <dbReference type="EMBL" id="NNH68134.1"/>
    </source>
</evidence>
<accession>A0A7Y2W984</accession>
<name>A0A7Y2W984_9HYPH</name>
<evidence type="ECO:0000313" key="2">
    <source>
        <dbReference type="Proteomes" id="UP000530654"/>
    </source>
</evidence>
<protein>
    <submittedName>
        <fullName evidence="1">Uncharacterized protein</fullName>
    </submittedName>
</protein>
<dbReference type="AlphaFoldDB" id="A0A7Y2W984"/>
<proteinExistence type="predicted"/>
<dbReference type="EMBL" id="JABEQY010000062">
    <property type="protein sequence ID" value="NNH68134.1"/>
    <property type="molecule type" value="Genomic_DNA"/>
</dbReference>
<dbReference type="Proteomes" id="UP000530654">
    <property type="component" value="Unassembled WGS sequence"/>
</dbReference>
<organism evidence="1 2">
    <name type="scientific">Rhizobium laguerreae</name>
    <dbReference type="NCBI Taxonomy" id="1076926"/>
    <lineage>
        <taxon>Bacteria</taxon>
        <taxon>Pseudomonadati</taxon>
        <taxon>Pseudomonadota</taxon>
        <taxon>Alphaproteobacteria</taxon>
        <taxon>Hyphomicrobiales</taxon>
        <taxon>Rhizobiaceae</taxon>
        <taxon>Rhizobium/Agrobacterium group</taxon>
        <taxon>Rhizobium</taxon>
    </lineage>
</organism>